<dbReference type="AlphaFoldDB" id="A0AAE0M684"/>
<evidence type="ECO:0000313" key="3">
    <source>
        <dbReference type="Proteomes" id="UP001286456"/>
    </source>
</evidence>
<feature type="compositionally biased region" description="Low complexity" evidence="1">
    <location>
        <begin position="80"/>
        <end position="105"/>
    </location>
</feature>
<accession>A0AAE0M684</accession>
<feature type="compositionally biased region" description="Polar residues" evidence="1">
    <location>
        <begin position="208"/>
        <end position="217"/>
    </location>
</feature>
<gene>
    <name evidence="2" type="ORF">B0T19DRAFT_465352</name>
</gene>
<name>A0AAE0M684_9PEZI</name>
<feature type="region of interest" description="Disordered" evidence="1">
    <location>
        <begin position="1"/>
        <end position="25"/>
    </location>
</feature>
<feature type="compositionally biased region" description="Polar residues" evidence="1">
    <location>
        <begin position="151"/>
        <end position="161"/>
    </location>
</feature>
<keyword evidence="3" id="KW-1185">Reference proteome</keyword>
<dbReference type="EMBL" id="JAUEPO010000005">
    <property type="protein sequence ID" value="KAK3320540.1"/>
    <property type="molecule type" value="Genomic_DNA"/>
</dbReference>
<sequence length="236" mass="25524">MNQTDEELDRDWKPNGRRPQSTIARSFSQELGDIFRIENSIADLDEKVNKRKQQITTQTSELEALEARIREMEARLKGQLPNSAESSSSSSSSSNPNLLRPSGSSPQRTRPAVGNAFAAPTGPPPPPPAKNQGRADVQQQQQQHKYGGSSRPGTARQSQQAVPGALPPTPVGSEGECAPTAHQHHELPPPPPPHPQPSSSTAEDDSKSINSMASGNTFADFVMVPRLDGDEREQDI</sequence>
<dbReference type="Proteomes" id="UP001286456">
    <property type="component" value="Unassembled WGS sequence"/>
</dbReference>
<evidence type="ECO:0000313" key="2">
    <source>
        <dbReference type="EMBL" id="KAK3320540.1"/>
    </source>
</evidence>
<reference evidence="2" key="2">
    <citation type="submission" date="2023-06" db="EMBL/GenBank/DDBJ databases">
        <authorList>
            <consortium name="Lawrence Berkeley National Laboratory"/>
            <person name="Haridas S."/>
            <person name="Hensen N."/>
            <person name="Bonometti L."/>
            <person name="Westerberg I."/>
            <person name="Brannstrom I.O."/>
            <person name="Guillou S."/>
            <person name="Cros-Aarteil S."/>
            <person name="Calhoun S."/>
            <person name="Kuo A."/>
            <person name="Mondo S."/>
            <person name="Pangilinan J."/>
            <person name="Riley R."/>
            <person name="Labutti K."/>
            <person name="Andreopoulos B."/>
            <person name="Lipzen A."/>
            <person name="Chen C."/>
            <person name="Yanf M."/>
            <person name="Daum C."/>
            <person name="Ng V."/>
            <person name="Clum A."/>
            <person name="Steindorff A."/>
            <person name="Ohm R."/>
            <person name="Martin F."/>
            <person name="Silar P."/>
            <person name="Natvig D."/>
            <person name="Lalanne C."/>
            <person name="Gautier V."/>
            <person name="Ament-Velasquez S.L."/>
            <person name="Kruys A."/>
            <person name="Hutchinson M.I."/>
            <person name="Powell A.J."/>
            <person name="Barry K."/>
            <person name="Miller A.N."/>
            <person name="Grigoriev I.V."/>
            <person name="Debuchy R."/>
            <person name="Gladieux P."/>
            <person name="Thoren M.H."/>
            <person name="Johannesson H."/>
        </authorList>
    </citation>
    <scope>NUCLEOTIDE SEQUENCE</scope>
    <source>
        <strain evidence="2">SMH4131-1</strain>
    </source>
</reference>
<protein>
    <submittedName>
        <fullName evidence="2">Uncharacterized protein</fullName>
    </submittedName>
</protein>
<organism evidence="2 3">
    <name type="scientific">Cercophora scortea</name>
    <dbReference type="NCBI Taxonomy" id="314031"/>
    <lineage>
        <taxon>Eukaryota</taxon>
        <taxon>Fungi</taxon>
        <taxon>Dikarya</taxon>
        <taxon>Ascomycota</taxon>
        <taxon>Pezizomycotina</taxon>
        <taxon>Sordariomycetes</taxon>
        <taxon>Sordariomycetidae</taxon>
        <taxon>Sordariales</taxon>
        <taxon>Lasiosphaeriaceae</taxon>
        <taxon>Cercophora</taxon>
    </lineage>
</organism>
<evidence type="ECO:0000256" key="1">
    <source>
        <dbReference type="SAM" id="MobiDB-lite"/>
    </source>
</evidence>
<feature type="region of interest" description="Disordered" evidence="1">
    <location>
        <begin position="73"/>
        <end position="236"/>
    </location>
</feature>
<dbReference type="Gene3D" id="1.20.5.170">
    <property type="match status" value="1"/>
</dbReference>
<proteinExistence type="predicted"/>
<reference evidence="2" key="1">
    <citation type="journal article" date="2023" name="Mol. Phylogenet. Evol.">
        <title>Genome-scale phylogeny and comparative genomics of the fungal order Sordariales.</title>
        <authorList>
            <person name="Hensen N."/>
            <person name="Bonometti L."/>
            <person name="Westerberg I."/>
            <person name="Brannstrom I.O."/>
            <person name="Guillou S."/>
            <person name="Cros-Aarteil S."/>
            <person name="Calhoun S."/>
            <person name="Haridas S."/>
            <person name="Kuo A."/>
            <person name="Mondo S."/>
            <person name="Pangilinan J."/>
            <person name="Riley R."/>
            <person name="LaButti K."/>
            <person name="Andreopoulos B."/>
            <person name="Lipzen A."/>
            <person name="Chen C."/>
            <person name="Yan M."/>
            <person name="Daum C."/>
            <person name="Ng V."/>
            <person name="Clum A."/>
            <person name="Steindorff A."/>
            <person name="Ohm R.A."/>
            <person name="Martin F."/>
            <person name="Silar P."/>
            <person name="Natvig D.O."/>
            <person name="Lalanne C."/>
            <person name="Gautier V."/>
            <person name="Ament-Velasquez S.L."/>
            <person name="Kruys A."/>
            <person name="Hutchinson M.I."/>
            <person name="Powell A.J."/>
            <person name="Barry K."/>
            <person name="Miller A.N."/>
            <person name="Grigoriev I.V."/>
            <person name="Debuchy R."/>
            <person name="Gladieux P."/>
            <person name="Hiltunen Thoren M."/>
            <person name="Johannesson H."/>
        </authorList>
    </citation>
    <scope>NUCLEOTIDE SEQUENCE</scope>
    <source>
        <strain evidence="2">SMH4131-1</strain>
    </source>
</reference>
<comment type="caution">
    <text evidence="2">The sequence shown here is derived from an EMBL/GenBank/DDBJ whole genome shotgun (WGS) entry which is preliminary data.</text>
</comment>